<evidence type="ECO:0000313" key="4">
    <source>
        <dbReference type="Proteomes" id="UP000235119"/>
    </source>
</evidence>
<dbReference type="EMBL" id="PKIW01000078">
    <property type="protein sequence ID" value="PLT10457.1"/>
    <property type="molecule type" value="Genomic_DNA"/>
</dbReference>
<dbReference type="AlphaFoldDB" id="A0A2N5KW70"/>
<organism evidence="3 4">
    <name type="scientific">Lactobacillus crispatus</name>
    <dbReference type="NCBI Taxonomy" id="47770"/>
    <lineage>
        <taxon>Bacteria</taxon>
        <taxon>Bacillati</taxon>
        <taxon>Bacillota</taxon>
        <taxon>Bacilli</taxon>
        <taxon>Lactobacillales</taxon>
        <taxon>Lactobacillaceae</taxon>
        <taxon>Lactobacillus</taxon>
    </lineage>
</organism>
<keyword evidence="2" id="KW-0472">Membrane</keyword>
<keyword evidence="2" id="KW-0812">Transmembrane</keyword>
<accession>A0A2N5KW70</accession>
<comment type="caution">
    <text evidence="3">The sequence shown here is derived from an EMBL/GenBank/DDBJ whole genome shotgun (WGS) entry which is preliminary data.</text>
</comment>
<sequence>MAGYIMFLVIGLGLIPFAFWIDKVNANSTIGKEHPEKLKKPLHKRWWMYLIAVVLVVGSVANLADPATYRSSKPKSHRLASDKEMQKEYKKTVEDRENAESQNLPGQKLNKNLANKGESFWTAKNDKKVHIFAYDGKVTAIKYVLKPNIQSTVTCQSILEKLFNDKNLKYGNDKENSNDALLDNGSSYNLYSPARKKWYWISFSAADGKDMVSTFSVYSGKNSDAK</sequence>
<feature type="compositionally biased region" description="Basic and acidic residues" evidence="1">
    <location>
        <begin position="79"/>
        <end position="99"/>
    </location>
</feature>
<evidence type="ECO:0000256" key="1">
    <source>
        <dbReference type="SAM" id="MobiDB-lite"/>
    </source>
</evidence>
<gene>
    <name evidence="3" type="ORF">CYJ79_10505</name>
</gene>
<reference evidence="3 4" key="1">
    <citation type="submission" date="2017-12" db="EMBL/GenBank/DDBJ databases">
        <title>Phylogenetic diversity of female urinary microbiome.</title>
        <authorList>
            <person name="Thomas-White K."/>
            <person name="Wolfe A.J."/>
        </authorList>
    </citation>
    <scope>NUCLEOTIDE SEQUENCE [LARGE SCALE GENOMIC DNA]</scope>
    <source>
        <strain evidence="3 4">UMB0085</strain>
    </source>
</reference>
<evidence type="ECO:0000313" key="3">
    <source>
        <dbReference type="EMBL" id="PLT10457.1"/>
    </source>
</evidence>
<feature type="region of interest" description="Disordered" evidence="1">
    <location>
        <begin position="69"/>
        <end position="108"/>
    </location>
</feature>
<name>A0A2N5KW70_9LACO</name>
<evidence type="ECO:0000256" key="2">
    <source>
        <dbReference type="SAM" id="Phobius"/>
    </source>
</evidence>
<feature type="transmembrane region" description="Helical" evidence="2">
    <location>
        <begin position="46"/>
        <end position="64"/>
    </location>
</feature>
<dbReference type="Proteomes" id="UP000235119">
    <property type="component" value="Unassembled WGS sequence"/>
</dbReference>
<dbReference type="RefSeq" id="WP_021355838.1">
    <property type="nucleotide sequence ID" value="NZ_JABERP010000036.1"/>
</dbReference>
<keyword evidence="2" id="KW-1133">Transmembrane helix</keyword>
<proteinExistence type="predicted"/>
<protein>
    <submittedName>
        <fullName evidence="3">Uncharacterized protein</fullName>
    </submittedName>
</protein>